<dbReference type="InterPro" id="IPR036770">
    <property type="entry name" value="Ankyrin_rpt-contain_sf"/>
</dbReference>
<keyword evidence="2 3" id="KW-0040">ANK repeat</keyword>
<reference evidence="5" key="1">
    <citation type="submission" date="2014-11" db="EMBL/GenBank/DDBJ databases">
        <authorList>
            <person name="Otto D Thomas"/>
            <person name="Naeem Raeece"/>
        </authorList>
    </citation>
    <scope>NUCLEOTIDE SEQUENCE</scope>
</reference>
<dbReference type="PROSITE" id="PS50088">
    <property type="entry name" value="ANK_REPEAT"/>
    <property type="match status" value="1"/>
</dbReference>
<evidence type="ECO:0000256" key="3">
    <source>
        <dbReference type="PROSITE-ProRule" id="PRU00023"/>
    </source>
</evidence>
<feature type="coiled-coil region" evidence="4">
    <location>
        <begin position="153"/>
        <end position="194"/>
    </location>
</feature>
<dbReference type="Gene3D" id="1.25.40.20">
    <property type="entry name" value="Ankyrin repeat-containing domain"/>
    <property type="match status" value="1"/>
</dbReference>
<dbReference type="EMBL" id="CDMZ01005831">
    <property type="protein sequence ID" value="CEM54935.1"/>
    <property type="molecule type" value="Genomic_DNA"/>
</dbReference>
<evidence type="ECO:0000256" key="1">
    <source>
        <dbReference type="ARBA" id="ARBA00022737"/>
    </source>
</evidence>
<dbReference type="InterPro" id="IPR002110">
    <property type="entry name" value="Ankyrin_rpt"/>
</dbReference>
<sequence length="205" mass="21955">MFCAECGRGGGCDIGDVEEPADRVKHLLKVAIEKRDLRKVRLMIESGQIDVNARGIDRVSGGCGSTAVIEAAYNRDLDIVKYLISRGADLTIGTEDENATVFDYATGEVLAFLQDEDALAACRAEGAAAMAVEAEEKRSNERADAQPFVDAAMAAAQQECGDLRQALESAHERIQELEKQLSTAQGSIKELETALALAHGAQISQ</sequence>
<dbReference type="VEuPathDB" id="CryptoDB:Cvel_2275"/>
<dbReference type="PANTHER" id="PTHR24171">
    <property type="entry name" value="ANKYRIN REPEAT DOMAIN-CONTAINING PROTEIN 39-RELATED"/>
    <property type="match status" value="1"/>
</dbReference>
<dbReference type="SUPFAM" id="SSF48403">
    <property type="entry name" value="Ankyrin repeat"/>
    <property type="match status" value="1"/>
</dbReference>
<dbReference type="SMART" id="SM00248">
    <property type="entry name" value="ANK"/>
    <property type="match status" value="2"/>
</dbReference>
<gene>
    <name evidence="5" type="ORF">Cvel_2275</name>
</gene>
<evidence type="ECO:0000313" key="5">
    <source>
        <dbReference type="EMBL" id="CEM54935.1"/>
    </source>
</evidence>
<evidence type="ECO:0000256" key="4">
    <source>
        <dbReference type="SAM" id="Coils"/>
    </source>
</evidence>
<feature type="repeat" description="ANK" evidence="3">
    <location>
        <begin position="63"/>
        <end position="95"/>
    </location>
</feature>
<proteinExistence type="predicted"/>
<organism evidence="5">
    <name type="scientific">Chromera velia CCMP2878</name>
    <dbReference type="NCBI Taxonomy" id="1169474"/>
    <lineage>
        <taxon>Eukaryota</taxon>
        <taxon>Sar</taxon>
        <taxon>Alveolata</taxon>
        <taxon>Colpodellida</taxon>
        <taxon>Chromeraceae</taxon>
        <taxon>Chromera</taxon>
    </lineage>
</organism>
<protein>
    <submittedName>
        <fullName evidence="5">Uncharacterized protein</fullName>
    </submittedName>
</protein>
<dbReference type="PROSITE" id="PS50297">
    <property type="entry name" value="ANK_REP_REGION"/>
    <property type="match status" value="1"/>
</dbReference>
<keyword evidence="4" id="KW-0175">Coiled coil</keyword>
<dbReference type="AlphaFoldDB" id="A0A0G4ICK1"/>
<keyword evidence="1" id="KW-0677">Repeat</keyword>
<dbReference type="Pfam" id="PF13637">
    <property type="entry name" value="Ank_4"/>
    <property type="match status" value="1"/>
</dbReference>
<accession>A0A0G4ICK1</accession>
<name>A0A0G4ICK1_9ALVE</name>
<evidence type="ECO:0000256" key="2">
    <source>
        <dbReference type="ARBA" id="ARBA00023043"/>
    </source>
</evidence>